<dbReference type="EMBL" id="JAYJJQ010000033">
    <property type="protein sequence ID" value="MEB3071715.1"/>
    <property type="molecule type" value="Genomic_DNA"/>
</dbReference>
<gene>
    <name evidence="2" type="ORF">K5L39_21295</name>
</gene>
<protein>
    <submittedName>
        <fullName evidence="2">Phosphotransferase</fullName>
    </submittedName>
</protein>
<dbReference type="InterPro" id="IPR011009">
    <property type="entry name" value="Kinase-like_dom_sf"/>
</dbReference>
<keyword evidence="3" id="KW-1185">Reference proteome</keyword>
<evidence type="ECO:0000313" key="3">
    <source>
        <dbReference type="Proteomes" id="UP001299283"/>
    </source>
</evidence>
<dbReference type="RefSeq" id="WP_329779730.1">
    <property type="nucleotide sequence ID" value="NZ_JAYJJQ010000033.1"/>
</dbReference>
<organism evidence="2 3">
    <name type="scientific">[Mycobacterium] vasticus</name>
    <dbReference type="NCBI Taxonomy" id="2875777"/>
    <lineage>
        <taxon>Bacteria</taxon>
        <taxon>Bacillati</taxon>
        <taxon>Actinomycetota</taxon>
        <taxon>Actinomycetes</taxon>
        <taxon>Mycobacteriales</taxon>
        <taxon>Mycobacteriaceae</taxon>
        <taxon>Mycolicibacter</taxon>
    </lineage>
</organism>
<feature type="domain" description="CHK kinase-like" evidence="1">
    <location>
        <begin position="150"/>
        <end position="328"/>
    </location>
</feature>
<evidence type="ECO:0000313" key="2">
    <source>
        <dbReference type="EMBL" id="MEB3071715.1"/>
    </source>
</evidence>
<proteinExistence type="predicted"/>
<evidence type="ECO:0000259" key="1">
    <source>
        <dbReference type="SMART" id="SM00587"/>
    </source>
</evidence>
<dbReference type="Gene3D" id="3.90.1200.10">
    <property type="match status" value="1"/>
</dbReference>
<dbReference type="Proteomes" id="UP001299283">
    <property type="component" value="Unassembled WGS sequence"/>
</dbReference>
<dbReference type="SUPFAM" id="SSF56112">
    <property type="entry name" value="Protein kinase-like (PK-like)"/>
    <property type="match status" value="1"/>
</dbReference>
<reference evidence="2 3" key="1">
    <citation type="submission" date="2023-12" db="EMBL/GenBank/DDBJ databases">
        <title>Description of new species of Mycobacterium terrae complex isolated from sewage at the Sao Paulo Zoological Park Foundation in Brazil.</title>
        <authorList>
            <person name="Romagnoli C.L."/>
            <person name="Conceicao E.C."/>
            <person name="Machado E."/>
            <person name="Barreto L.B.P.F."/>
            <person name="Sharma A."/>
            <person name="Silva N.M."/>
            <person name="Marques L.E."/>
            <person name="Juliana M.A."/>
            <person name="Lourenco M.C.S."/>
            <person name="Digiampietri L.A."/>
            <person name="Suffys P.N."/>
            <person name="Viana-Niero C."/>
        </authorList>
    </citation>
    <scope>NUCLEOTIDE SEQUENCE [LARGE SCALE GENOMIC DNA]</scope>
    <source>
        <strain evidence="2 3">MYC017</strain>
    </source>
</reference>
<accession>A0ABU5Z4B8</accession>
<dbReference type="SMART" id="SM00587">
    <property type="entry name" value="CHK"/>
    <property type="match status" value="1"/>
</dbReference>
<comment type="caution">
    <text evidence="2">The sequence shown here is derived from an EMBL/GenBank/DDBJ whole genome shotgun (WGS) entry which is preliminary data.</text>
</comment>
<dbReference type="InterPro" id="IPR015897">
    <property type="entry name" value="CHK_kinase-like"/>
</dbReference>
<name>A0ABU5Z4B8_9MYCO</name>
<dbReference type="InterPro" id="IPR002575">
    <property type="entry name" value="Aminoglycoside_PTrfase"/>
</dbReference>
<dbReference type="Pfam" id="PF01636">
    <property type="entry name" value="APH"/>
    <property type="match status" value="1"/>
</dbReference>
<sequence length="384" mass="42641">MSTTCCRRRRRMRKFGLHNAPSVPGNVLAVVDSKENPVLPRELAQIDTSFLTSALGHENPGTEVSAVTLADVRQGTATSIRLQLDYAENPHELPGSMYLKGNFVDHDFTSFAAFAAEARYFQYLAAGLSDAVVQPRAYFAGTDERGQAIVLLEDLNAQGVRFGDCEQPLDVDTVADGVRQLARLQSRFWGGRGLEQFGWITDVASVAELMTFLVQPEHFDDYIGRDRADFLSPALRDRQRITFALQAMFDFDATLPRALVHGDAHLGNTFQYPGGNLGFCDFQAVGRGPYIWDVTYFLTGALDPDNRSVAERDLLSTYLDELRRNGVADPPSLEATFLAHRRHMMHGYLNILTPVEMQPDRFAVSMGARFAAAMDDLDTLGSFD</sequence>